<evidence type="ECO:0000256" key="1">
    <source>
        <dbReference type="SAM" id="MobiDB-lite"/>
    </source>
</evidence>
<feature type="compositionally biased region" description="Basic and acidic residues" evidence="1">
    <location>
        <begin position="37"/>
        <end position="57"/>
    </location>
</feature>
<accession>B2W1M5</accession>
<dbReference type="AlphaFoldDB" id="B2W1M5"/>
<feature type="region of interest" description="Disordered" evidence="1">
    <location>
        <begin position="27"/>
        <end position="58"/>
    </location>
</feature>
<evidence type="ECO:0000313" key="2">
    <source>
        <dbReference type="EMBL" id="EDU47198.1"/>
    </source>
</evidence>
<dbReference type="Proteomes" id="UP000001471">
    <property type="component" value="Unassembled WGS sequence"/>
</dbReference>
<reference evidence="3" key="1">
    <citation type="journal article" date="2013" name="G3 (Bethesda)">
        <title>Comparative genomics of a plant-pathogenic fungus, Pyrenophora tritici-repentis, reveals transduplication and the impact of repeat elements on pathogenicity and population divergence.</title>
        <authorList>
            <person name="Manning V.A."/>
            <person name="Pandelova I."/>
            <person name="Dhillon B."/>
            <person name="Wilhelm L.J."/>
            <person name="Goodwin S.B."/>
            <person name="Berlin A.M."/>
            <person name="Figueroa M."/>
            <person name="Freitag M."/>
            <person name="Hane J.K."/>
            <person name="Henrissat B."/>
            <person name="Holman W.H."/>
            <person name="Kodira C.D."/>
            <person name="Martin J."/>
            <person name="Oliver R.P."/>
            <person name="Robbertse B."/>
            <person name="Schackwitz W."/>
            <person name="Schwartz D.C."/>
            <person name="Spatafora J.W."/>
            <person name="Turgeon B.G."/>
            <person name="Yandava C."/>
            <person name="Young S."/>
            <person name="Zhou S."/>
            <person name="Zeng Q."/>
            <person name="Grigoriev I.V."/>
            <person name="Ma L.-J."/>
            <person name="Ciuffetti L.M."/>
        </authorList>
    </citation>
    <scope>NUCLEOTIDE SEQUENCE [LARGE SCALE GENOMIC DNA]</scope>
    <source>
        <strain evidence="3">Pt-1C-BFP</strain>
    </source>
</reference>
<dbReference type="InParanoid" id="B2W1M5"/>
<evidence type="ECO:0000313" key="3">
    <source>
        <dbReference type="Proteomes" id="UP000001471"/>
    </source>
</evidence>
<name>B2W1M5_PYRTR</name>
<dbReference type="HOGENOM" id="CLU_2470194_0_0_1"/>
<organism evidence="2 3">
    <name type="scientific">Pyrenophora tritici-repentis (strain Pt-1C-BFP)</name>
    <name type="common">Wheat tan spot fungus</name>
    <name type="synonym">Drechslera tritici-repentis</name>
    <dbReference type="NCBI Taxonomy" id="426418"/>
    <lineage>
        <taxon>Eukaryota</taxon>
        <taxon>Fungi</taxon>
        <taxon>Dikarya</taxon>
        <taxon>Ascomycota</taxon>
        <taxon>Pezizomycotina</taxon>
        <taxon>Dothideomycetes</taxon>
        <taxon>Pleosporomycetidae</taxon>
        <taxon>Pleosporales</taxon>
        <taxon>Pleosporineae</taxon>
        <taxon>Pleosporaceae</taxon>
        <taxon>Pyrenophora</taxon>
    </lineage>
</organism>
<sequence>MAVISVTASYCRAARDCSDRLRTGHRCRRSIRPRPSRRLEQQDHPIHPPDPHQENQHFRSHARYSVATPLQVHRQQHRNPTHWLSCGT</sequence>
<gene>
    <name evidence="2" type="ORF">PTRG_04360</name>
</gene>
<proteinExistence type="predicted"/>
<protein>
    <submittedName>
        <fullName evidence="2">Uncharacterized protein</fullName>
    </submittedName>
</protein>
<dbReference type="EMBL" id="DS231617">
    <property type="protein sequence ID" value="EDU47198.1"/>
    <property type="molecule type" value="Genomic_DNA"/>
</dbReference>
<feature type="compositionally biased region" description="Basic residues" evidence="1">
    <location>
        <begin position="27"/>
        <end position="36"/>
    </location>
</feature>